<protein>
    <recommendedName>
        <fullName evidence="3">MarR family transcriptional regulator</fullName>
    </recommendedName>
</protein>
<dbReference type="SUPFAM" id="SSF46785">
    <property type="entry name" value="Winged helix' DNA-binding domain"/>
    <property type="match status" value="1"/>
</dbReference>
<evidence type="ECO:0000313" key="1">
    <source>
        <dbReference type="EMBL" id="GGH17560.1"/>
    </source>
</evidence>
<accession>A0A917MHW9</accession>
<dbReference type="Proteomes" id="UP000603912">
    <property type="component" value="Unassembled WGS sequence"/>
</dbReference>
<comment type="caution">
    <text evidence="1">The sequence shown here is derived from an EMBL/GenBank/DDBJ whole genome shotgun (WGS) entry which is preliminary data.</text>
</comment>
<dbReference type="InterPro" id="IPR036390">
    <property type="entry name" value="WH_DNA-bd_sf"/>
</dbReference>
<dbReference type="InterPro" id="IPR039422">
    <property type="entry name" value="MarR/SlyA-like"/>
</dbReference>
<dbReference type="RefSeq" id="WP_188517387.1">
    <property type="nucleotide sequence ID" value="NZ_BMES01000001.1"/>
</dbReference>
<dbReference type="AlphaFoldDB" id="A0A917MHW9"/>
<organism evidence="1 2">
    <name type="scientific">Alsobacter metallidurans</name>
    <dbReference type="NCBI Taxonomy" id="340221"/>
    <lineage>
        <taxon>Bacteria</taxon>
        <taxon>Pseudomonadati</taxon>
        <taxon>Pseudomonadota</taxon>
        <taxon>Alphaproteobacteria</taxon>
        <taxon>Hyphomicrobiales</taxon>
        <taxon>Alsobacteraceae</taxon>
        <taxon>Alsobacter</taxon>
    </lineage>
</organism>
<evidence type="ECO:0008006" key="3">
    <source>
        <dbReference type="Google" id="ProtNLM"/>
    </source>
</evidence>
<dbReference type="EMBL" id="BMES01000001">
    <property type="protein sequence ID" value="GGH17560.1"/>
    <property type="molecule type" value="Genomic_DNA"/>
</dbReference>
<dbReference type="PANTHER" id="PTHR33164:SF105">
    <property type="entry name" value="TRANSCRIPTIONAL REPRESSOR PROTEIN-RELATED"/>
    <property type="match status" value="1"/>
</dbReference>
<sequence>MARTPLPADLPQDLPLCFARSASMAARALVRVYNAHMRESGLQMAQFSVLAGLRIDRYDSLSHLADGLALERTTLLRNLDQLRRAGMVAPCGSEGRGKRYRLTPAGEAALAKAMPFWRKAQDAFAAELGPDAALAYKRELSTLRRAAETLAADLDANPDAKAAPDAPSR</sequence>
<reference evidence="1" key="2">
    <citation type="submission" date="2020-09" db="EMBL/GenBank/DDBJ databases">
        <authorList>
            <person name="Sun Q."/>
            <person name="Zhou Y."/>
        </authorList>
    </citation>
    <scope>NUCLEOTIDE SEQUENCE</scope>
    <source>
        <strain evidence="1">CGMCC 1.12214</strain>
    </source>
</reference>
<dbReference type="GO" id="GO:0003700">
    <property type="term" value="F:DNA-binding transcription factor activity"/>
    <property type="evidence" value="ECO:0007669"/>
    <property type="project" value="InterPro"/>
</dbReference>
<gene>
    <name evidence="1" type="ORF">GCM10007036_19090</name>
</gene>
<keyword evidence="2" id="KW-1185">Reference proteome</keyword>
<dbReference type="GO" id="GO:0006950">
    <property type="term" value="P:response to stress"/>
    <property type="evidence" value="ECO:0007669"/>
    <property type="project" value="TreeGrafter"/>
</dbReference>
<dbReference type="Gene3D" id="1.10.10.10">
    <property type="entry name" value="Winged helix-like DNA-binding domain superfamily/Winged helix DNA-binding domain"/>
    <property type="match status" value="1"/>
</dbReference>
<dbReference type="InterPro" id="IPR036388">
    <property type="entry name" value="WH-like_DNA-bd_sf"/>
</dbReference>
<proteinExistence type="predicted"/>
<evidence type="ECO:0000313" key="2">
    <source>
        <dbReference type="Proteomes" id="UP000603912"/>
    </source>
</evidence>
<dbReference type="PANTHER" id="PTHR33164">
    <property type="entry name" value="TRANSCRIPTIONAL REGULATOR, MARR FAMILY"/>
    <property type="match status" value="1"/>
</dbReference>
<name>A0A917MHW9_9HYPH</name>
<reference evidence="1" key="1">
    <citation type="journal article" date="2014" name="Int. J. Syst. Evol. Microbiol.">
        <title>Complete genome sequence of Corynebacterium casei LMG S-19264T (=DSM 44701T), isolated from a smear-ripened cheese.</title>
        <authorList>
            <consortium name="US DOE Joint Genome Institute (JGI-PGF)"/>
            <person name="Walter F."/>
            <person name="Albersmeier A."/>
            <person name="Kalinowski J."/>
            <person name="Ruckert C."/>
        </authorList>
    </citation>
    <scope>NUCLEOTIDE SEQUENCE</scope>
    <source>
        <strain evidence="1">CGMCC 1.12214</strain>
    </source>
</reference>